<dbReference type="Proteomes" id="UP000258016">
    <property type="component" value="Chromosome"/>
</dbReference>
<organism evidence="2 3">
    <name type="scientific">Blastomonas fulva</name>
    <dbReference type="NCBI Taxonomy" id="1550728"/>
    <lineage>
        <taxon>Bacteria</taxon>
        <taxon>Pseudomonadati</taxon>
        <taxon>Pseudomonadota</taxon>
        <taxon>Alphaproteobacteria</taxon>
        <taxon>Sphingomonadales</taxon>
        <taxon>Sphingomonadaceae</taxon>
        <taxon>Blastomonas</taxon>
    </lineage>
</organism>
<dbReference type="EMBL" id="CP020083">
    <property type="protein sequence ID" value="ASR50247.1"/>
    <property type="molecule type" value="Genomic_DNA"/>
</dbReference>
<proteinExistence type="predicted"/>
<protein>
    <recommendedName>
        <fullName evidence="1">T6SS Transcription factor RovC-like DNA binding domain-containing protein</fullName>
    </recommendedName>
</protein>
<gene>
    <name evidence="2" type="ORF">B5J99_01140</name>
</gene>
<reference evidence="2 3" key="1">
    <citation type="submission" date="2017-03" db="EMBL/GenBank/DDBJ databases">
        <title>Complete genome sequence of Blastomonas fulva degrading microcsystin LR.</title>
        <authorList>
            <person name="Lee H.-g."/>
            <person name="Jin L."/>
            <person name="oh H.-M."/>
        </authorList>
    </citation>
    <scope>NUCLEOTIDE SEQUENCE [LARGE SCALE GENOMIC DNA]</scope>
    <source>
        <strain evidence="2 3">T2</strain>
    </source>
</reference>
<dbReference type="InterPro" id="IPR018754">
    <property type="entry name" value="RovC-like_DNA-bd"/>
</dbReference>
<accession>A0ABN5B0F7</accession>
<evidence type="ECO:0000313" key="3">
    <source>
        <dbReference type="Proteomes" id="UP000258016"/>
    </source>
</evidence>
<keyword evidence="3" id="KW-1185">Reference proteome</keyword>
<name>A0ABN5B0F7_9SPHN</name>
<sequence length="153" mass="16739">MMHRICLLADDPGLPLACVVPRDSLAALRYRASACFDGLNVDGTDTSAACVPRPTEFQRHRLQLLLDILDLAVTPGGKSLTTHELAFRRIYPGMSVARGAEWKSSSHRRRTQRLIAEAKAMINGGYRMLLTGAEGRQKQRLLSAAPAPSSFPP</sequence>
<dbReference type="Pfam" id="PF10074">
    <property type="entry name" value="RovC_DNA-bd"/>
    <property type="match status" value="1"/>
</dbReference>
<evidence type="ECO:0000259" key="1">
    <source>
        <dbReference type="Pfam" id="PF10074"/>
    </source>
</evidence>
<feature type="domain" description="T6SS Transcription factor RovC-like DNA binding" evidence="1">
    <location>
        <begin position="19"/>
        <end position="130"/>
    </location>
</feature>
<evidence type="ECO:0000313" key="2">
    <source>
        <dbReference type="EMBL" id="ASR50247.1"/>
    </source>
</evidence>